<feature type="coiled-coil region" evidence="6">
    <location>
        <begin position="529"/>
        <end position="601"/>
    </location>
</feature>
<feature type="region of interest" description="Disordered" evidence="7">
    <location>
        <begin position="804"/>
        <end position="860"/>
    </location>
</feature>
<feature type="transmembrane region" description="Helical" evidence="8">
    <location>
        <begin position="1524"/>
        <end position="1547"/>
    </location>
</feature>
<gene>
    <name evidence="10" type="ORF">P43SY_003422</name>
</gene>
<reference evidence="10" key="1">
    <citation type="submission" date="2021-12" db="EMBL/GenBank/DDBJ databases">
        <title>Prjna785345.</title>
        <authorList>
            <person name="Rujirawat T."/>
            <person name="Krajaejun T."/>
        </authorList>
    </citation>
    <scope>NUCLEOTIDE SEQUENCE</scope>
    <source>
        <strain evidence="10">Pi057C3</strain>
    </source>
</reference>
<sequence length="1722" mass="190706">MEYEVLWGDGPLGLTLRPDLGEDMPPVVGRITRQDSAAALAKVAVGDMLVSINGVDTARQGYDHVVDLLQKIPRPATLRFRVPRQLTPQRSMRSMARTSAGVSAQLASTASTASTSSSLSSTSSRGRHEQYTVVWMEGPLGMILRPDDDDVHVPCIRKITGKGAGTGMDRAAVGDVLVAVNGQETKSLGFRSTISLLKTIRKPAVLKFKRMNRRISRQRSSRDNTMLHNGGTSTSMTLPGTSSSLSGAPAGLQSAGIPHDLGAYDIVWREGDLGLKLKPGHRDIPVLSKLTGKGTASGLQNANVGDELVSVNGVLVEGQSYHDTLRMLKHSQKPAVLRFRPGRDRRASLMSIASTRSNPSTTREVQKARSGHVPIYDTGRAPSSRDHSGERKKKKRIPLELARELVAASLGIELEYARFAGLPILQIQEGTHEAHLLRVEAKNCITAKHDKSRNGVPPKEALLRAEQEARVLQEALEKVKNQAKKYEQLLEHQKRDAVLAPAIRNKSEEIIGKQNNVIAELSGVIAGFKRDSYNREEEERNARKEAEQKLLEIKELTRTGSMRSIERTSSMNPADRTRRERRGLEELAQALLEEEERAKAEGNLALAKKLSAQRARTLAEAKAEQGASPFSSMRNLLDGTDTELGRSKRNGNGSNSFDGSTKSAPSSDIALPPVSLKRAVTLDTPPFSSTPDDVPPAVVPAETETKALTPTSAPASPEKSRANDYDDVNSDDEADDQVEMSDTEADVLREVEDRNMALAKQLGEAHSVIERARMSIMLSGDDDGEDFGADPIFTDEQIQLFKKLTSQEEERTSTVDRLHPDVESDSDSDGSVAPGEEDEDDDVQSCLPIWTPGDDSPPPIRSKIWREVQMTLLVDMKIATGCGLIQEVRANMPDCFYLTVGQKRQLLEYAQDNPCLGRKRLAKWASATFATRKPVGISTVYKIIKEGSKFMDAPELEHKRKRLCTPETRDATVELFQISYDYKRITVEFRNVVTGHPMRVVLQRLHSWCDRVVLVYLEVDGVRKPIARMHTPDEGCCSVPDEFVEVAPGVDIVLILLLWQPLESGRKANMAAAAPENEQPAGFLDRVSPYLRFVLMWYAFQSLTGSLSGRPAPSPAPSPSPSLDGLVDPATHAPTPAQAEPGQAPAFHNAFSPGDAMSLRLYLTQNESFSFSAMDATAEQAALLWHVRDVPYTTDDPREWSAALNVSVDAEALLQRNETLFAHVFVTKQGHSPNPDDAEYSASASMHGVTPLVAYRPRGQRVVKRNLLSASEPDEQPAAPEPVDDGTYEPLWKPSLTVNVVFDTTVYSRATVRPPPFLAPHMQLDHESSSYAPVLHLNEFWLLEEHLVPLNASSVAAPLPLTLSFYALPLYKFALYTQMAQNFANQEATGATTRRDTDNMKRMFLDTNPWLLGLTMVVSLLHSLFDFLAFKNDVSFWKQQKSLAGLSLRTLALNTFFQLVIFLYLMDNDTSWMVLLSSFVSLLINAWKIKKAVVIGRDPTTNRLTITGLEESYSESPTAEHDRVAVAHLSYVLYPLIVGHAAYSLAFGEHKGWYSYVLSSLTSFVYLFGFIMMTPQLYINYKLKSVAHLPWRAMVYKSLNTFIDDLFAFVIKMPWMHRLSCFRDDLIFFIYLYQRWIYPVDSSRTNEFGQGPAEEEQETQNASAGRTEALLQATDGISAAAETKDTTSETQATAHGEEEKEEEEKDADAGSHSTEYLYSRKK</sequence>
<name>A0AAD5LIM0_PYTIN</name>
<dbReference type="InterPro" id="IPR041489">
    <property type="entry name" value="PDZ_6"/>
</dbReference>
<feature type="region of interest" description="Disordered" evidence="7">
    <location>
        <begin position="86"/>
        <end position="125"/>
    </location>
</feature>
<feature type="domain" description="PDZ" evidence="9">
    <location>
        <begin position="10"/>
        <end position="84"/>
    </location>
</feature>
<feature type="domain" description="PDZ" evidence="9">
    <location>
        <begin position="270"/>
        <end position="343"/>
    </location>
</feature>
<feature type="region of interest" description="Disordered" evidence="7">
    <location>
        <begin position="703"/>
        <end position="744"/>
    </location>
</feature>
<dbReference type="Pfam" id="PF05602">
    <property type="entry name" value="CLPTM1"/>
    <property type="match status" value="1"/>
</dbReference>
<feature type="transmembrane region" description="Helical" evidence="8">
    <location>
        <begin position="1553"/>
        <end position="1574"/>
    </location>
</feature>
<comment type="caution">
    <text evidence="10">The sequence shown here is derived from an EMBL/GenBank/DDBJ whole genome shotgun (WGS) entry which is preliminary data.</text>
</comment>
<dbReference type="Pfam" id="PF17820">
    <property type="entry name" value="PDZ_6"/>
    <property type="match status" value="1"/>
</dbReference>
<feature type="region of interest" description="Disordered" evidence="7">
    <location>
        <begin position="355"/>
        <end position="395"/>
    </location>
</feature>
<feature type="coiled-coil region" evidence="6">
    <location>
        <begin position="462"/>
        <end position="496"/>
    </location>
</feature>
<feature type="compositionally biased region" description="Low complexity" evidence="7">
    <location>
        <begin position="103"/>
        <end position="124"/>
    </location>
</feature>
<feature type="compositionally biased region" description="Polar residues" evidence="7">
    <location>
        <begin position="650"/>
        <end position="666"/>
    </location>
</feature>
<feature type="compositionally biased region" description="Acidic residues" evidence="7">
    <location>
        <begin position="725"/>
        <end position="744"/>
    </location>
</feature>
<evidence type="ECO:0000313" key="11">
    <source>
        <dbReference type="Proteomes" id="UP001209570"/>
    </source>
</evidence>
<comment type="subcellular location">
    <subcellularLocation>
        <location evidence="1">Membrane</location>
        <topology evidence="1">Multi-pass membrane protein</topology>
    </subcellularLocation>
</comment>
<dbReference type="Gene3D" id="2.30.42.10">
    <property type="match status" value="2"/>
</dbReference>
<dbReference type="CDD" id="cd00136">
    <property type="entry name" value="PDZ_canonical"/>
    <property type="match status" value="1"/>
</dbReference>
<dbReference type="EMBL" id="JAKCXM010000101">
    <property type="protein sequence ID" value="KAJ0402490.1"/>
    <property type="molecule type" value="Genomic_DNA"/>
</dbReference>
<feature type="region of interest" description="Disordered" evidence="7">
    <location>
        <begin position="1647"/>
        <end position="1722"/>
    </location>
</feature>
<dbReference type="SUPFAM" id="SSF50156">
    <property type="entry name" value="PDZ domain-like"/>
    <property type="match status" value="3"/>
</dbReference>
<feature type="transmembrane region" description="Helical" evidence="8">
    <location>
        <begin position="1410"/>
        <end position="1430"/>
    </location>
</feature>
<dbReference type="Proteomes" id="UP001209570">
    <property type="component" value="Unassembled WGS sequence"/>
</dbReference>
<feature type="domain" description="PDZ" evidence="9">
    <location>
        <begin position="137"/>
        <end position="212"/>
    </location>
</feature>
<evidence type="ECO:0000256" key="3">
    <source>
        <dbReference type="ARBA" id="ARBA00022692"/>
    </source>
</evidence>
<dbReference type="SMART" id="SM00228">
    <property type="entry name" value="PDZ"/>
    <property type="match status" value="3"/>
</dbReference>
<dbReference type="InterPro" id="IPR036034">
    <property type="entry name" value="PDZ_sf"/>
</dbReference>
<evidence type="ECO:0000256" key="7">
    <source>
        <dbReference type="SAM" id="MobiDB-lite"/>
    </source>
</evidence>
<evidence type="ECO:0000256" key="5">
    <source>
        <dbReference type="ARBA" id="ARBA00023136"/>
    </source>
</evidence>
<dbReference type="PANTHER" id="PTHR21347:SF0">
    <property type="entry name" value="LIPID SCRAMBLASE CLPTM1L"/>
    <property type="match status" value="1"/>
</dbReference>
<evidence type="ECO:0000256" key="1">
    <source>
        <dbReference type="ARBA" id="ARBA00004141"/>
    </source>
</evidence>
<feature type="region of interest" description="Disordered" evidence="7">
    <location>
        <begin position="215"/>
        <end position="249"/>
    </location>
</feature>
<evidence type="ECO:0000256" key="4">
    <source>
        <dbReference type="ARBA" id="ARBA00022989"/>
    </source>
</evidence>
<protein>
    <recommendedName>
        <fullName evidence="9">PDZ domain-containing protein</fullName>
    </recommendedName>
</protein>
<accession>A0AAD5LIM0</accession>
<evidence type="ECO:0000256" key="8">
    <source>
        <dbReference type="SAM" id="Phobius"/>
    </source>
</evidence>
<dbReference type="PANTHER" id="PTHR21347">
    <property type="entry name" value="CLEFT LIP AND PALATE ASSOCIATED TRANSMEMBRANE PROTEIN-RELATED"/>
    <property type="match status" value="1"/>
</dbReference>
<dbReference type="GO" id="GO:0012505">
    <property type="term" value="C:endomembrane system"/>
    <property type="evidence" value="ECO:0007669"/>
    <property type="project" value="TreeGrafter"/>
</dbReference>
<dbReference type="GO" id="GO:0016020">
    <property type="term" value="C:membrane"/>
    <property type="evidence" value="ECO:0007669"/>
    <property type="project" value="UniProtKB-SubCell"/>
</dbReference>
<comment type="similarity">
    <text evidence="2">Belongs to the CLPTM1 family.</text>
</comment>
<feature type="region of interest" description="Disordered" evidence="7">
    <location>
        <begin position="1108"/>
        <end position="1149"/>
    </location>
</feature>
<evidence type="ECO:0000313" key="10">
    <source>
        <dbReference type="EMBL" id="KAJ0402490.1"/>
    </source>
</evidence>
<feature type="compositionally biased region" description="Basic and acidic residues" evidence="7">
    <location>
        <begin position="805"/>
        <end position="822"/>
    </location>
</feature>
<dbReference type="InterPro" id="IPR008429">
    <property type="entry name" value="CLPTM1"/>
</dbReference>
<feature type="region of interest" description="Disordered" evidence="7">
    <location>
        <begin position="620"/>
        <end position="672"/>
    </location>
</feature>
<keyword evidence="11" id="KW-1185">Reference proteome</keyword>
<evidence type="ECO:0000256" key="2">
    <source>
        <dbReference type="ARBA" id="ARBA00009310"/>
    </source>
</evidence>
<proteinExistence type="inferred from homology"/>
<feature type="compositionally biased region" description="Polar residues" evidence="7">
    <location>
        <begin position="86"/>
        <end position="102"/>
    </location>
</feature>
<dbReference type="InterPro" id="IPR001478">
    <property type="entry name" value="PDZ"/>
</dbReference>
<keyword evidence="6" id="KW-0175">Coiled coil</keyword>
<keyword evidence="5 8" id="KW-0472">Membrane</keyword>
<keyword evidence="4 8" id="KW-1133">Transmembrane helix</keyword>
<dbReference type="PROSITE" id="PS50106">
    <property type="entry name" value="PDZ"/>
    <property type="match status" value="3"/>
</dbReference>
<evidence type="ECO:0000259" key="9">
    <source>
        <dbReference type="PROSITE" id="PS50106"/>
    </source>
</evidence>
<evidence type="ECO:0000256" key="6">
    <source>
        <dbReference type="SAM" id="Coils"/>
    </source>
</evidence>
<organism evidence="10 11">
    <name type="scientific">Pythium insidiosum</name>
    <name type="common">Pythiosis disease agent</name>
    <dbReference type="NCBI Taxonomy" id="114742"/>
    <lineage>
        <taxon>Eukaryota</taxon>
        <taxon>Sar</taxon>
        <taxon>Stramenopiles</taxon>
        <taxon>Oomycota</taxon>
        <taxon>Peronosporomycetes</taxon>
        <taxon>Pythiales</taxon>
        <taxon>Pythiaceae</taxon>
        <taxon>Pythium</taxon>
    </lineage>
</organism>
<feature type="transmembrane region" description="Helical" evidence="8">
    <location>
        <begin position="1471"/>
        <end position="1487"/>
    </location>
</feature>
<feature type="compositionally biased region" description="Polar residues" evidence="7">
    <location>
        <begin position="223"/>
        <end position="246"/>
    </location>
</feature>
<feature type="transmembrane region" description="Helical" evidence="8">
    <location>
        <begin position="1442"/>
        <end position="1465"/>
    </location>
</feature>
<keyword evidence="3 8" id="KW-0812">Transmembrane</keyword>